<comment type="similarity">
    <text evidence="3">Belongs to the protein disulfide isomerase family.</text>
</comment>
<dbReference type="Proteomes" id="UP000306102">
    <property type="component" value="Unassembled WGS sequence"/>
</dbReference>
<sequence>MESRLWIMVFVLAIMGWSFAGWFGSETKELVLNLDHSNFYHTIGNHDFIVVHFYVPGCSFCQKLAPEYEKVASVLSSHDPPVTLAKVDVSEEKNMDLAREFKISSFPTIKIFRMGENHIQDYQGPTRDAEGIVAYLKKQIGSASAAEIEESAEDYQGPRDADGIVPYLKKKLIGSASAKIEESTEDFDLDMYINVI</sequence>
<dbReference type="PANTHER" id="PTHR18929">
    <property type="entry name" value="PROTEIN DISULFIDE ISOMERASE"/>
    <property type="match status" value="1"/>
</dbReference>
<evidence type="ECO:0000256" key="8">
    <source>
        <dbReference type="ARBA" id="ARBA00023235"/>
    </source>
</evidence>
<evidence type="ECO:0000313" key="13">
    <source>
        <dbReference type="Proteomes" id="UP000306102"/>
    </source>
</evidence>
<keyword evidence="13" id="KW-1185">Reference proteome</keyword>
<dbReference type="Gene3D" id="3.40.30.10">
    <property type="entry name" value="Glutaredoxin"/>
    <property type="match status" value="1"/>
</dbReference>
<dbReference type="PANTHER" id="PTHR18929:SF132">
    <property type="entry name" value="PROTEIN DISULFIDE-ISOMERASE A3"/>
    <property type="match status" value="1"/>
</dbReference>
<name>A0A4S4D713_CAMSN</name>
<dbReference type="FunFam" id="3.40.30.10:FF:000107">
    <property type="entry name" value="Protein disulfide-isomerase 5-2"/>
    <property type="match status" value="1"/>
</dbReference>
<comment type="caution">
    <text evidence="12">The sequence shown here is derived from an EMBL/GenBank/DDBJ whole genome shotgun (WGS) entry which is preliminary data.</text>
</comment>
<comment type="subcellular location">
    <subcellularLocation>
        <location evidence="2">Endoplasmic reticulum lumen</location>
    </subcellularLocation>
</comment>
<dbReference type="GO" id="GO:0003756">
    <property type="term" value="F:protein disulfide isomerase activity"/>
    <property type="evidence" value="ECO:0007669"/>
    <property type="project" value="UniProtKB-EC"/>
</dbReference>
<comment type="catalytic activity">
    <reaction evidence="1">
        <text>Catalyzes the rearrangement of -S-S- bonds in proteins.</text>
        <dbReference type="EC" id="5.3.4.1"/>
    </reaction>
</comment>
<feature type="domain" description="Thioredoxin" evidence="11">
    <location>
        <begin position="8"/>
        <end position="157"/>
    </location>
</feature>
<keyword evidence="9" id="KW-0676">Redox-active center</keyword>
<accession>A0A4S4D713</accession>
<dbReference type="EMBL" id="SDRB02012451">
    <property type="protein sequence ID" value="THF97733.1"/>
    <property type="molecule type" value="Genomic_DNA"/>
</dbReference>
<dbReference type="GO" id="GO:0006457">
    <property type="term" value="P:protein folding"/>
    <property type="evidence" value="ECO:0007669"/>
    <property type="project" value="TreeGrafter"/>
</dbReference>
<dbReference type="PROSITE" id="PS51352">
    <property type="entry name" value="THIOREDOXIN_2"/>
    <property type="match status" value="1"/>
</dbReference>
<evidence type="ECO:0000313" key="12">
    <source>
        <dbReference type="EMBL" id="THF97733.1"/>
    </source>
</evidence>
<dbReference type="GO" id="GO:0034976">
    <property type="term" value="P:response to endoplasmic reticulum stress"/>
    <property type="evidence" value="ECO:0007669"/>
    <property type="project" value="TreeGrafter"/>
</dbReference>
<keyword evidence="8" id="KW-0413">Isomerase</keyword>
<evidence type="ECO:0000256" key="6">
    <source>
        <dbReference type="ARBA" id="ARBA00022824"/>
    </source>
</evidence>
<feature type="signal peptide" evidence="10">
    <location>
        <begin position="1"/>
        <end position="20"/>
    </location>
</feature>
<gene>
    <name evidence="12" type="ORF">TEA_013268</name>
</gene>
<evidence type="ECO:0000256" key="9">
    <source>
        <dbReference type="ARBA" id="ARBA00023284"/>
    </source>
</evidence>
<dbReference type="AlphaFoldDB" id="A0A4S4D713"/>
<keyword evidence="7" id="KW-1015">Disulfide bond</keyword>
<evidence type="ECO:0000256" key="2">
    <source>
        <dbReference type="ARBA" id="ARBA00004319"/>
    </source>
</evidence>
<dbReference type="InterPro" id="IPR036249">
    <property type="entry name" value="Thioredoxin-like_sf"/>
</dbReference>
<dbReference type="SUPFAM" id="SSF52833">
    <property type="entry name" value="Thioredoxin-like"/>
    <property type="match status" value="1"/>
</dbReference>
<evidence type="ECO:0000256" key="3">
    <source>
        <dbReference type="ARBA" id="ARBA00006347"/>
    </source>
</evidence>
<evidence type="ECO:0000259" key="11">
    <source>
        <dbReference type="PROSITE" id="PS51352"/>
    </source>
</evidence>
<evidence type="ECO:0000256" key="1">
    <source>
        <dbReference type="ARBA" id="ARBA00001182"/>
    </source>
</evidence>
<dbReference type="Pfam" id="PF00085">
    <property type="entry name" value="Thioredoxin"/>
    <property type="match status" value="1"/>
</dbReference>
<evidence type="ECO:0000256" key="7">
    <source>
        <dbReference type="ARBA" id="ARBA00023157"/>
    </source>
</evidence>
<proteinExistence type="inferred from homology"/>
<feature type="chain" id="PRO_5020467162" description="protein disulfide-isomerase" evidence="10">
    <location>
        <begin position="21"/>
        <end position="196"/>
    </location>
</feature>
<protein>
    <recommendedName>
        <fullName evidence="4">protein disulfide-isomerase</fullName>
        <ecNumber evidence="4">5.3.4.1</ecNumber>
    </recommendedName>
</protein>
<evidence type="ECO:0000256" key="5">
    <source>
        <dbReference type="ARBA" id="ARBA00022729"/>
    </source>
</evidence>
<dbReference type="CDD" id="cd02961">
    <property type="entry name" value="PDI_a_family"/>
    <property type="match status" value="1"/>
</dbReference>
<dbReference type="STRING" id="542762.A0A4S4D713"/>
<dbReference type="EC" id="5.3.4.1" evidence="4"/>
<evidence type="ECO:0000256" key="10">
    <source>
        <dbReference type="SAM" id="SignalP"/>
    </source>
</evidence>
<organism evidence="12 13">
    <name type="scientific">Camellia sinensis var. sinensis</name>
    <name type="common">China tea</name>
    <dbReference type="NCBI Taxonomy" id="542762"/>
    <lineage>
        <taxon>Eukaryota</taxon>
        <taxon>Viridiplantae</taxon>
        <taxon>Streptophyta</taxon>
        <taxon>Embryophyta</taxon>
        <taxon>Tracheophyta</taxon>
        <taxon>Spermatophyta</taxon>
        <taxon>Magnoliopsida</taxon>
        <taxon>eudicotyledons</taxon>
        <taxon>Gunneridae</taxon>
        <taxon>Pentapetalae</taxon>
        <taxon>asterids</taxon>
        <taxon>Ericales</taxon>
        <taxon>Theaceae</taxon>
        <taxon>Camellia</taxon>
    </lineage>
</organism>
<keyword evidence="5 10" id="KW-0732">Signal</keyword>
<dbReference type="GO" id="GO:0005788">
    <property type="term" value="C:endoplasmic reticulum lumen"/>
    <property type="evidence" value="ECO:0007669"/>
    <property type="project" value="UniProtKB-SubCell"/>
</dbReference>
<reference evidence="12 13" key="1">
    <citation type="journal article" date="2018" name="Proc. Natl. Acad. Sci. U.S.A.">
        <title>Draft genome sequence of Camellia sinensis var. sinensis provides insights into the evolution of the tea genome and tea quality.</title>
        <authorList>
            <person name="Wei C."/>
            <person name="Yang H."/>
            <person name="Wang S."/>
            <person name="Zhao J."/>
            <person name="Liu C."/>
            <person name="Gao L."/>
            <person name="Xia E."/>
            <person name="Lu Y."/>
            <person name="Tai Y."/>
            <person name="She G."/>
            <person name="Sun J."/>
            <person name="Cao H."/>
            <person name="Tong W."/>
            <person name="Gao Q."/>
            <person name="Li Y."/>
            <person name="Deng W."/>
            <person name="Jiang X."/>
            <person name="Wang W."/>
            <person name="Chen Q."/>
            <person name="Zhang S."/>
            <person name="Li H."/>
            <person name="Wu J."/>
            <person name="Wang P."/>
            <person name="Li P."/>
            <person name="Shi C."/>
            <person name="Zheng F."/>
            <person name="Jian J."/>
            <person name="Huang B."/>
            <person name="Shan D."/>
            <person name="Shi M."/>
            <person name="Fang C."/>
            <person name="Yue Y."/>
            <person name="Li F."/>
            <person name="Li D."/>
            <person name="Wei S."/>
            <person name="Han B."/>
            <person name="Jiang C."/>
            <person name="Yin Y."/>
            <person name="Xia T."/>
            <person name="Zhang Z."/>
            <person name="Bennetzen J.L."/>
            <person name="Zhao S."/>
            <person name="Wan X."/>
        </authorList>
    </citation>
    <scope>NUCLEOTIDE SEQUENCE [LARGE SCALE GENOMIC DNA]</scope>
    <source>
        <strain evidence="13">cv. Shuchazao</strain>
        <tissue evidence="12">Leaf</tissue>
    </source>
</reference>
<keyword evidence="6" id="KW-0256">Endoplasmic reticulum</keyword>
<dbReference type="InterPro" id="IPR013766">
    <property type="entry name" value="Thioredoxin_domain"/>
</dbReference>
<evidence type="ECO:0000256" key="4">
    <source>
        <dbReference type="ARBA" id="ARBA00012723"/>
    </source>
</evidence>